<dbReference type="HOGENOM" id="CLU_029243_0_1_0"/>
<gene>
    <name evidence="17" type="ordered locus">Anamo_0881</name>
</gene>
<dbReference type="eggNOG" id="COG0772">
    <property type="taxonomic scope" value="Bacteria"/>
</dbReference>
<evidence type="ECO:0000256" key="3">
    <source>
        <dbReference type="ARBA" id="ARBA00022679"/>
    </source>
</evidence>
<keyword evidence="7 16" id="KW-1133">Transmembrane helix</keyword>
<protein>
    <recommendedName>
        <fullName evidence="12">Probable peptidoglycan glycosyltransferase FtsW</fullName>
        <ecNumber evidence="14">2.4.99.28</ecNumber>
    </recommendedName>
    <alternativeName>
        <fullName evidence="13">Cell division protein FtsW</fullName>
    </alternativeName>
    <alternativeName>
        <fullName evidence="10">Cell wall polymerase</fullName>
    </alternativeName>
    <alternativeName>
        <fullName evidence="9">Peptidoglycan polymerase</fullName>
    </alternativeName>
</protein>
<keyword evidence="4 16" id="KW-0812">Transmembrane</keyword>
<keyword evidence="6" id="KW-0573">Peptidoglycan synthesis</keyword>
<dbReference type="PANTHER" id="PTHR30474:SF2">
    <property type="entry name" value="PEPTIDOGLYCAN GLYCOSYLTRANSFERASE FTSW-RELATED"/>
    <property type="match status" value="1"/>
</dbReference>
<dbReference type="AlphaFoldDB" id="I4BW61"/>
<sequence>MDESAIETQKKHEVACFFDVWLAVIPLLLSLFGIIMIISASGYFSLKTFGSPWTYGIKQIKWLLVSLISLGVMYSIPISFWRRWSAFLWVMAILLSFVALMPFLGMSVGGSSRWIRLGPFSFQPSELLIFLMVVHLSKVISQTDWDPRKAFARTIGVITVSAAPLLLQPDIGSTLILVAVGMGMFIMKYGWKYPLMLLFALVVPMMIFIFSAAYRLRRLRAWLNPWQDPLNEGFQVIQGLIAFANGGFWGVGLGRSLQKLQYLPAAHTDFIFAICAEEFGLLGTLTIVGAFALMTWRVHLLWLQANEEYLSFLIFGLWLSILIPFFINIGGVTTLIPLTGKAMPFLSYGGSAILATWMKVGLLLRCSADIKGRGTLNMRSSF</sequence>
<feature type="transmembrane region" description="Helical" evidence="16">
    <location>
        <begin position="309"/>
        <end position="333"/>
    </location>
</feature>
<proteinExistence type="inferred from homology"/>
<evidence type="ECO:0000256" key="7">
    <source>
        <dbReference type="ARBA" id="ARBA00022989"/>
    </source>
</evidence>
<evidence type="ECO:0000256" key="15">
    <source>
        <dbReference type="ARBA" id="ARBA00049902"/>
    </source>
</evidence>
<evidence type="ECO:0000256" key="14">
    <source>
        <dbReference type="ARBA" id="ARBA00044770"/>
    </source>
</evidence>
<dbReference type="PANTHER" id="PTHR30474">
    <property type="entry name" value="CELL CYCLE PROTEIN"/>
    <property type="match status" value="1"/>
</dbReference>
<dbReference type="EMBL" id="CP003198">
    <property type="protein sequence ID" value="AFM21518.1"/>
    <property type="molecule type" value="Genomic_DNA"/>
</dbReference>
<dbReference type="GO" id="GO:0008360">
    <property type="term" value="P:regulation of cell shape"/>
    <property type="evidence" value="ECO:0007669"/>
    <property type="project" value="UniProtKB-KW"/>
</dbReference>
<evidence type="ECO:0000256" key="6">
    <source>
        <dbReference type="ARBA" id="ARBA00022984"/>
    </source>
</evidence>
<comment type="catalytic activity">
    <reaction evidence="15">
        <text>[GlcNAc-(1-&gt;4)-Mur2Ac(oyl-L-Ala-gamma-D-Glu-L-Lys-D-Ala-D-Ala)](n)-di-trans,octa-cis-undecaprenyl diphosphate + beta-D-GlcNAc-(1-&gt;4)-Mur2Ac(oyl-L-Ala-gamma-D-Glu-L-Lys-D-Ala-D-Ala)-di-trans,octa-cis-undecaprenyl diphosphate = [GlcNAc-(1-&gt;4)-Mur2Ac(oyl-L-Ala-gamma-D-Glu-L-Lys-D-Ala-D-Ala)](n+1)-di-trans,octa-cis-undecaprenyl diphosphate + di-trans,octa-cis-undecaprenyl diphosphate + H(+)</text>
        <dbReference type="Rhea" id="RHEA:23708"/>
        <dbReference type="Rhea" id="RHEA-COMP:9602"/>
        <dbReference type="Rhea" id="RHEA-COMP:9603"/>
        <dbReference type="ChEBI" id="CHEBI:15378"/>
        <dbReference type="ChEBI" id="CHEBI:58405"/>
        <dbReference type="ChEBI" id="CHEBI:60033"/>
        <dbReference type="ChEBI" id="CHEBI:78435"/>
        <dbReference type="EC" id="2.4.99.28"/>
    </reaction>
</comment>
<organism evidence="17 18">
    <name type="scientific">Acetomicrobium mobile (strain ATCC BAA-54 / DSM 13181 / JCM 12221 / NGA)</name>
    <name type="common">Anaerobaculum mobile</name>
    <dbReference type="NCBI Taxonomy" id="891968"/>
    <lineage>
        <taxon>Bacteria</taxon>
        <taxon>Thermotogati</taxon>
        <taxon>Synergistota</taxon>
        <taxon>Synergistia</taxon>
        <taxon>Synergistales</taxon>
        <taxon>Acetomicrobiaceae</taxon>
        <taxon>Acetomicrobium</taxon>
    </lineage>
</organism>
<evidence type="ECO:0000256" key="5">
    <source>
        <dbReference type="ARBA" id="ARBA00022960"/>
    </source>
</evidence>
<dbReference type="GO" id="GO:0009252">
    <property type="term" value="P:peptidoglycan biosynthetic process"/>
    <property type="evidence" value="ECO:0007669"/>
    <property type="project" value="UniProtKB-KW"/>
</dbReference>
<dbReference type="InterPro" id="IPR001182">
    <property type="entry name" value="FtsW/RodA"/>
</dbReference>
<evidence type="ECO:0000256" key="9">
    <source>
        <dbReference type="ARBA" id="ARBA00032370"/>
    </source>
</evidence>
<reference evidence="18" key="1">
    <citation type="journal article" date="2013" name="Stand. Genomic Sci.">
        <title>Complete genome sequence of the moderate thermophile Anaerobaculum mobile type strain (NGA(T)).</title>
        <authorList>
            <person name="Mavromatis K."/>
            <person name="Stackebrandt E."/>
            <person name="Held B."/>
            <person name="Lapidus A."/>
            <person name="Nolan M."/>
            <person name="Lucas S."/>
            <person name="Hammon N."/>
            <person name="Deshpande S."/>
            <person name="Cheng J.F."/>
            <person name="Tapia R."/>
            <person name="Goodwin L.A."/>
            <person name="Pitluck S."/>
            <person name="Liolios K."/>
            <person name="Pagani I."/>
            <person name="Ivanova N."/>
            <person name="Mikhailova N."/>
            <person name="Huntemann M."/>
            <person name="Pati A."/>
            <person name="Chen A."/>
            <person name="Palaniappan K."/>
            <person name="Land M."/>
            <person name="Rohde M."/>
            <person name="Spring S."/>
            <person name="Goker M."/>
            <person name="Woyke T."/>
            <person name="Detter J.C."/>
            <person name="Bristow J."/>
            <person name="Eisen J.A."/>
            <person name="Markowitz V."/>
            <person name="Hugenholtz P."/>
            <person name="Klenk H.P."/>
            <person name="Kyrpides N.C."/>
        </authorList>
    </citation>
    <scope>NUCLEOTIDE SEQUENCE</scope>
    <source>
        <strain evidence="18">ATCC BAA-54 / DSM 13181 / NGA</strain>
    </source>
</reference>
<dbReference type="GO" id="GO:0015648">
    <property type="term" value="F:lipid-linked peptidoglycan transporter activity"/>
    <property type="evidence" value="ECO:0007669"/>
    <property type="project" value="TreeGrafter"/>
</dbReference>
<accession>I4BW61</accession>
<dbReference type="GO" id="GO:0008955">
    <property type="term" value="F:peptidoglycan glycosyltransferase activity"/>
    <property type="evidence" value="ECO:0007669"/>
    <property type="project" value="UniProtKB-EC"/>
</dbReference>
<evidence type="ECO:0000256" key="10">
    <source>
        <dbReference type="ARBA" id="ARBA00033270"/>
    </source>
</evidence>
<comment type="similarity">
    <text evidence="11">Belongs to the SEDS family. FtsW subfamily.</text>
</comment>
<evidence type="ECO:0000256" key="1">
    <source>
        <dbReference type="ARBA" id="ARBA00004141"/>
    </source>
</evidence>
<feature type="transmembrane region" description="Helical" evidence="16">
    <location>
        <begin position="117"/>
        <end position="138"/>
    </location>
</feature>
<keyword evidence="2" id="KW-0328">Glycosyltransferase</keyword>
<dbReference type="Pfam" id="PF01098">
    <property type="entry name" value="FTSW_RODA_SPOVE"/>
    <property type="match status" value="1"/>
</dbReference>
<keyword evidence="18" id="KW-1185">Reference proteome</keyword>
<dbReference type="Proteomes" id="UP000006061">
    <property type="component" value="Chromosome"/>
</dbReference>
<feature type="transmembrane region" description="Helical" evidence="16">
    <location>
        <begin position="236"/>
        <end position="258"/>
    </location>
</feature>
<keyword evidence="5" id="KW-0133">Cell shape</keyword>
<evidence type="ECO:0000256" key="4">
    <source>
        <dbReference type="ARBA" id="ARBA00022692"/>
    </source>
</evidence>
<name>I4BW61_ACEMN</name>
<dbReference type="PATRIC" id="fig|891968.3.peg.867"/>
<evidence type="ECO:0000256" key="2">
    <source>
        <dbReference type="ARBA" id="ARBA00022676"/>
    </source>
</evidence>
<evidence type="ECO:0000313" key="17">
    <source>
        <dbReference type="EMBL" id="AFM21518.1"/>
    </source>
</evidence>
<dbReference type="STRING" id="891968.Anamo_0881"/>
<comment type="subcellular location">
    <subcellularLocation>
        <location evidence="1">Membrane</location>
        <topology evidence="1">Multi-pass membrane protein</topology>
    </subcellularLocation>
</comment>
<feature type="transmembrane region" description="Helical" evidence="16">
    <location>
        <begin position="197"/>
        <end position="216"/>
    </location>
</feature>
<evidence type="ECO:0000256" key="11">
    <source>
        <dbReference type="ARBA" id="ARBA00038053"/>
    </source>
</evidence>
<evidence type="ECO:0000256" key="16">
    <source>
        <dbReference type="SAM" id="Phobius"/>
    </source>
</evidence>
<feature type="transmembrane region" description="Helical" evidence="16">
    <location>
        <begin position="270"/>
        <end position="297"/>
    </location>
</feature>
<feature type="transmembrane region" description="Helical" evidence="16">
    <location>
        <begin position="62"/>
        <end position="80"/>
    </location>
</feature>
<keyword evidence="17" id="KW-0131">Cell cycle</keyword>
<keyword evidence="3" id="KW-0808">Transferase</keyword>
<evidence type="ECO:0000313" key="18">
    <source>
        <dbReference type="Proteomes" id="UP000006061"/>
    </source>
</evidence>
<keyword evidence="8 16" id="KW-0472">Membrane</keyword>
<feature type="transmembrane region" description="Helical" evidence="16">
    <location>
        <begin position="86"/>
        <end position="105"/>
    </location>
</feature>
<dbReference type="EC" id="2.4.99.28" evidence="14"/>
<evidence type="ECO:0000256" key="12">
    <source>
        <dbReference type="ARBA" id="ARBA00041185"/>
    </source>
</evidence>
<keyword evidence="17" id="KW-0132">Cell division</keyword>
<dbReference type="KEGG" id="amo:Anamo_0881"/>
<feature type="transmembrane region" description="Helical" evidence="16">
    <location>
        <begin position="345"/>
        <end position="364"/>
    </location>
</feature>
<dbReference type="GO" id="GO:0005886">
    <property type="term" value="C:plasma membrane"/>
    <property type="evidence" value="ECO:0007669"/>
    <property type="project" value="TreeGrafter"/>
</dbReference>
<dbReference type="GO" id="GO:0032153">
    <property type="term" value="C:cell division site"/>
    <property type="evidence" value="ECO:0007669"/>
    <property type="project" value="TreeGrafter"/>
</dbReference>
<evidence type="ECO:0000256" key="8">
    <source>
        <dbReference type="ARBA" id="ARBA00023136"/>
    </source>
</evidence>
<dbReference type="GO" id="GO:0051301">
    <property type="term" value="P:cell division"/>
    <property type="evidence" value="ECO:0007669"/>
    <property type="project" value="UniProtKB-KW"/>
</dbReference>
<evidence type="ECO:0000256" key="13">
    <source>
        <dbReference type="ARBA" id="ARBA00041418"/>
    </source>
</evidence>
<feature type="transmembrane region" description="Helical" evidence="16">
    <location>
        <begin position="20"/>
        <end position="41"/>
    </location>
</feature>